<dbReference type="RefSeq" id="WP_254159970.1">
    <property type="nucleotide sequence ID" value="NZ_JAHESF010000001.1"/>
</dbReference>
<keyword evidence="7" id="KW-0119">Carbohydrate metabolism</keyword>
<dbReference type="SMART" id="SM00633">
    <property type="entry name" value="Glyco_10"/>
    <property type="match status" value="1"/>
</dbReference>
<keyword evidence="9" id="KW-0624">Polysaccharide degradation</keyword>
<evidence type="ECO:0000256" key="9">
    <source>
        <dbReference type="ARBA" id="ARBA00023326"/>
    </source>
</evidence>
<evidence type="ECO:0000256" key="3">
    <source>
        <dbReference type="ARBA" id="ARBA00012590"/>
    </source>
</evidence>
<evidence type="ECO:0000256" key="5">
    <source>
        <dbReference type="ARBA" id="ARBA00022729"/>
    </source>
</evidence>
<protein>
    <recommendedName>
        <fullName evidence="3">endo-1,4-beta-xylanase</fullName>
        <ecNumber evidence="3">3.2.1.8</ecNumber>
    </recommendedName>
</protein>
<dbReference type="Gene3D" id="2.60.120.260">
    <property type="entry name" value="Galactose-binding domain-like"/>
    <property type="match status" value="2"/>
</dbReference>
<dbReference type="EMBL" id="JAHESF010000001">
    <property type="protein sequence ID" value="MBT1695539.1"/>
    <property type="molecule type" value="Genomic_DNA"/>
</dbReference>
<accession>A0AAP2DH75</accession>
<feature type="domain" description="GH10" evidence="11">
    <location>
        <begin position="54"/>
        <end position="712"/>
    </location>
</feature>
<dbReference type="PANTHER" id="PTHR31490">
    <property type="entry name" value="GLYCOSYL HYDROLASE"/>
    <property type="match status" value="1"/>
</dbReference>
<comment type="similarity">
    <text evidence="2">Belongs to the glycosyl hydrolase 10 (cellulase F) family.</text>
</comment>
<dbReference type="InterPro" id="IPR001000">
    <property type="entry name" value="GH10_dom"/>
</dbReference>
<sequence length="714" mass="78642">MIRSKKLWISAVALSMLASCADDSKLLFEVNKPANLAQLEYLQEYDALKSYVDGSTNPDFKLGAGISVSDFTKKGVDYSMIVSNFNEVVAGWEMKHGAVVQDDGKLNLANVANLISTAKAANMAVYGHTLCWHSNQNAEYLNSTIAPTVNPGTGGPTWDVVTSANFETSDESNFTSNAEAERSFSSPGANGTGRALKVTNAAVRANDWNSQFFITFSQPTVVGEKYMLSMDVRADAAATFSTQAHVVPYQYKHWDFFGQVNATTGWTTFVKEITISAETSGVKAIAFNLGTTATSYYFDNVSLKKFNESGGGGPTWDLMSGNNFETDSESNYTSNAEAARSFSSPGAAGAGRALKVTNAAVRANDWNSQFFFTFPQATVVGEKYTLRMDIRADAAATFSTQAHVVPYQYKHWDFFGQISATTTWAPFVKEITITAETSGVTAIAFNLGNTATSYYFDNITLTKYNPDGGGAQVIEKTPEEKKKIIHDELDRWIAGMMEVSKEYVKAWDVVNEPMDDGKPYELKTGVGKELKEDEFYWQDYLGKDYAVEAFKLAAQYGNSTDKLFINDYNLEYSLDKCKGLIQYAKYIESQGGRVDGIGTQMHISTNADKEKIVAMFQLLAETGKLIKISELDIGVGIQTDKATDAHYQAQAEMYKFVVEKYFEIIPAKQQYGITVWSPRDSPAGSSWRAGEPIGLWTEGYVRKRAYGAFSDALK</sequence>
<dbReference type="AlphaFoldDB" id="A0AAP2DH75"/>
<evidence type="ECO:0000256" key="7">
    <source>
        <dbReference type="ARBA" id="ARBA00023277"/>
    </source>
</evidence>
<evidence type="ECO:0000256" key="6">
    <source>
        <dbReference type="ARBA" id="ARBA00022801"/>
    </source>
</evidence>
<dbReference type="GO" id="GO:0045493">
    <property type="term" value="P:xylan catabolic process"/>
    <property type="evidence" value="ECO:0007669"/>
    <property type="project" value="UniProtKB-KW"/>
</dbReference>
<dbReference type="PROSITE" id="PS51760">
    <property type="entry name" value="GH10_2"/>
    <property type="match status" value="1"/>
</dbReference>
<keyword evidence="5 10" id="KW-0732">Signal</keyword>
<evidence type="ECO:0000256" key="4">
    <source>
        <dbReference type="ARBA" id="ARBA00022651"/>
    </source>
</evidence>
<dbReference type="InterPro" id="IPR044846">
    <property type="entry name" value="GH10"/>
</dbReference>
<comment type="caution">
    <text evidence="12">The sequence shown here is derived from an EMBL/GenBank/DDBJ whole genome shotgun (WGS) entry which is preliminary data.</text>
</comment>
<dbReference type="GO" id="GO:0031176">
    <property type="term" value="F:endo-1,4-beta-xylanase activity"/>
    <property type="evidence" value="ECO:0007669"/>
    <property type="project" value="UniProtKB-EC"/>
</dbReference>
<dbReference type="Pfam" id="PF00331">
    <property type="entry name" value="Glyco_hydro_10"/>
    <property type="match status" value="2"/>
</dbReference>
<gene>
    <name evidence="12" type="ORF">KK083_01540</name>
</gene>
<dbReference type="SUPFAM" id="SSF51445">
    <property type="entry name" value="(Trans)glycosidases"/>
    <property type="match status" value="1"/>
</dbReference>
<evidence type="ECO:0000313" key="12">
    <source>
        <dbReference type="EMBL" id="MBT1695539.1"/>
    </source>
</evidence>
<keyword evidence="4" id="KW-0858">Xylan degradation</keyword>
<dbReference type="EC" id="3.2.1.8" evidence="3"/>
<keyword evidence="6" id="KW-0378">Hydrolase</keyword>
<evidence type="ECO:0000256" key="2">
    <source>
        <dbReference type="ARBA" id="ARBA00007495"/>
    </source>
</evidence>
<dbReference type="Proteomes" id="UP001319200">
    <property type="component" value="Unassembled WGS sequence"/>
</dbReference>
<dbReference type="Gene3D" id="3.20.20.80">
    <property type="entry name" value="Glycosidases"/>
    <property type="match status" value="2"/>
</dbReference>
<feature type="chain" id="PRO_5042860178" description="endo-1,4-beta-xylanase" evidence="10">
    <location>
        <begin position="22"/>
        <end position="714"/>
    </location>
</feature>
<evidence type="ECO:0000256" key="1">
    <source>
        <dbReference type="ARBA" id="ARBA00000681"/>
    </source>
</evidence>
<proteinExistence type="inferred from homology"/>
<evidence type="ECO:0000256" key="10">
    <source>
        <dbReference type="SAM" id="SignalP"/>
    </source>
</evidence>
<evidence type="ECO:0000259" key="11">
    <source>
        <dbReference type="PROSITE" id="PS51760"/>
    </source>
</evidence>
<reference evidence="12 13" key="1">
    <citation type="submission" date="2021-05" db="EMBL/GenBank/DDBJ databases">
        <title>A Polyphasic approach of four new species of the genus Ohtaekwangia: Ohtaekwangia histidinii sp. nov., Ohtaekwangia cretensis sp. nov., Ohtaekwangia indiensis sp. nov., Ohtaekwangia reichenbachii sp. nov. from diverse environment.</title>
        <authorList>
            <person name="Octaviana S."/>
        </authorList>
    </citation>
    <scope>NUCLEOTIDE SEQUENCE [LARGE SCALE GENOMIC DNA]</scope>
    <source>
        <strain evidence="12 13">PWU4</strain>
    </source>
</reference>
<organism evidence="12 13">
    <name type="scientific">Chryseosolibacter histidini</name>
    <dbReference type="NCBI Taxonomy" id="2782349"/>
    <lineage>
        <taxon>Bacteria</taxon>
        <taxon>Pseudomonadati</taxon>
        <taxon>Bacteroidota</taxon>
        <taxon>Cytophagia</taxon>
        <taxon>Cytophagales</taxon>
        <taxon>Chryseotaleaceae</taxon>
        <taxon>Chryseosolibacter</taxon>
    </lineage>
</organism>
<evidence type="ECO:0000256" key="8">
    <source>
        <dbReference type="ARBA" id="ARBA00023295"/>
    </source>
</evidence>
<dbReference type="SUPFAM" id="SSF49785">
    <property type="entry name" value="Galactose-binding domain-like"/>
    <property type="match status" value="2"/>
</dbReference>
<keyword evidence="8" id="KW-0326">Glycosidase</keyword>
<comment type="catalytic activity">
    <reaction evidence="1">
        <text>Endohydrolysis of (1-&gt;4)-beta-D-xylosidic linkages in xylans.</text>
        <dbReference type="EC" id="3.2.1.8"/>
    </reaction>
</comment>
<name>A0AAP2DH75_9BACT</name>
<dbReference type="InterPro" id="IPR008979">
    <property type="entry name" value="Galactose-bd-like_sf"/>
</dbReference>
<dbReference type="PROSITE" id="PS51257">
    <property type="entry name" value="PROKAR_LIPOPROTEIN"/>
    <property type="match status" value="1"/>
</dbReference>
<evidence type="ECO:0000313" key="13">
    <source>
        <dbReference type="Proteomes" id="UP001319200"/>
    </source>
</evidence>
<feature type="signal peptide" evidence="10">
    <location>
        <begin position="1"/>
        <end position="21"/>
    </location>
</feature>
<keyword evidence="13" id="KW-1185">Reference proteome</keyword>
<dbReference type="InterPro" id="IPR017853">
    <property type="entry name" value="GH"/>
</dbReference>
<dbReference type="PANTHER" id="PTHR31490:SF88">
    <property type="entry name" value="BETA-XYLANASE"/>
    <property type="match status" value="1"/>
</dbReference>